<sequence length="97" mass="10321">MLVAGFAWPVLFGRPSEAARNEATEFLDASQAMESAAAARTAAERDAQMSEVRDRYREARKKVESTRDAAGKTAFWLKVAGGGVAAVGAFGLLANRS</sequence>
<dbReference type="AlphaFoldDB" id="A0A5C5WB75"/>
<evidence type="ECO:0000313" key="3">
    <source>
        <dbReference type="Proteomes" id="UP000318995"/>
    </source>
</evidence>
<proteinExistence type="predicted"/>
<keyword evidence="1" id="KW-0472">Membrane</keyword>
<keyword evidence="3" id="KW-1185">Reference proteome</keyword>
<keyword evidence="1" id="KW-0812">Transmembrane</keyword>
<accession>A0A5C5WB75</accession>
<organism evidence="2 3">
    <name type="scientific">Botrimarina hoheduenensis</name>
    <dbReference type="NCBI Taxonomy" id="2528000"/>
    <lineage>
        <taxon>Bacteria</taxon>
        <taxon>Pseudomonadati</taxon>
        <taxon>Planctomycetota</taxon>
        <taxon>Planctomycetia</taxon>
        <taxon>Pirellulales</taxon>
        <taxon>Lacipirellulaceae</taxon>
        <taxon>Botrimarina</taxon>
    </lineage>
</organism>
<keyword evidence="1" id="KW-1133">Transmembrane helix</keyword>
<gene>
    <name evidence="2" type="ORF">Pla111_13880</name>
</gene>
<dbReference type="Proteomes" id="UP000318995">
    <property type="component" value="Unassembled WGS sequence"/>
</dbReference>
<protein>
    <submittedName>
        <fullName evidence="2">Uncharacterized protein</fullName>
    </submittedName>
</protein>
<comment type="caution">
    <text evidence="2">The sequence shown here is derived from an EMBL/GenBank/DDBJ whole genome shotgun (WGS) entry which is preliminary data.</text>
</comment>
<name>A0A5C5WB75_9BACT</name>
<evidence type="ECO:0000256" key="1">
    <source>
        <dbReference type="SAM" id="Phobius"/>
    </source>
</evidence>
<dbReference type="EMBL" id="SJPH01000002">
    <property type="protein sequence ID" value="TWT47767.1"/>
    <property type="molecule type" value="Genomic_DNA"/>
</dbReference>
<evidence type="ECO:0000313" key="2">
    <source>
        <dbReference type="EMBL" id="TWT47767.1"/>
    </source>
</evidence>
<feature type="transmembrane region" description="Helical" evidence="1">
    <location>
        <begin position="75"/>
        <end position="94"/>
    </location>
</feature>
<reference evidence="2 3" key="1">
    <citation type="submission" date="2019-02" db="EMBL/GenBank/DDBJ databases">
        <title>Deep-cultivation of Planctomycetes and their phenomic and genomic characterization uncovers novel biology.</title>
        <authorList>
            <person name="Wiegand S."/>
            <person name="Jogler M."/>
            <person name="Boedeker C."/>
            <person name="Pinto D."/>
            <person name="Vollmers J."/>
            <person name="Rivas-Marin E."/>
            <person name="Kohn T."/>
            <person name="Peeters S.H."/>
            <person name="Heuer A."/>
            <person name="Rast P."/>
            <person name="Oberbeckmann S."/>
            <person name="Bunk B."/>
            <person name="Jeske O."/>
            <person name="Meyerdierks A."/>
            <person name="Storesund J.E."/>
            <person name="Kallscheuer N."/>
            <person name="Luecker S."/>
            <person name="Lage O.M."/>
            <person name="Pohl T."/>
            <person name="Merkel B.J."/>
            <person name="Hornburger P."/>
            <person name="Mueller R.-W."/>
            <person name="Bruemmer F."/>
            <person name="Labrenz M."/>
            <person name="Spormann A.M."/>
            <person name="Op Den Camp H."/>
            <person name="Overmann J."/>
            <person name="Amann R."/>
            <person name="Jetten M.S.M."/>
            <person name="Mascher T."/>
            <person name="Medema M.H."/>
            <person name="Devos D.P."/>
            <person name="Kaster A.-K."/>
            <person name="Ovreas L."/>
            <person name="Rohde M."/>
            <person name="Galperin M.Y."/>
            <person name="Jogler C."/>
        </authorList>
    </citation>
    <scope>NUCLEOTIDE SEQUENCE [LARGE SCALE GENOMIC DNA]</scope>
    <source>
        <strain evidence="2 3">Pla111</strain>
    </source>
</reference>